<dbReference type="PANTHER" id="PTHR12737:SF9">
    <property type="entry name" value="DIMETHYLARGININASE"/>
    <property type="match status" value="1"/>
</dbReference>
<keyword evidence="5" id="KW-1185">Reference proteome</keyword>
<comment type="caution">
    <text evidence="4">The sequence shown here is derived from an EMBL/GenBank/DDBJ whole genome shotgun (WGS) entry which is preliminary data.</text>
</comment>
<dbReference type="Pfam" id="PF02274">
    <property type="entry name" value="ADI"/>
    <property type="match status" value="1"/>
</dbReference>
<evidence type="ECO:0000256" key="1">
    <source>
        <dbReference type="ARBA" id="ARBA00008532"/>
    </source>
</evidence>
<dbReference type="GO" id="GO:0016403">
    <property type="term" value="F:dimethylargininase activity"/>
    <property type="evidence" value="ECO:0007669"/>
    <property type="project" value="TreeGrafter"/>
</dbReference>
<dbReference type="GO" id="GO:0045429">
    <property type="term" value="P:positive regulation of nitric oxide biosynthetic process"/>
    <property type="evidence" value="ECO:0007669"/>
    <property type="project" value="TreeGrafter"/>
</dbReference>
<reference evidence="4" key="2">
    <citation type="submission" date="2020-09" db="EMBL/GenBank/DDBJ databases">
        <authorList>
            <person name="Sun Q."/>
            <person name="Zhou Y."/>
        </authorList>
    </citation>
    <scope>NUCLEOTIDE SEQUENCE</scope>
    <source>
        <strain evidence="4">CGMCC 1.12726</strain>
    </source>
</reference>
<dbReference type="RefSeq" id="WP_188450080.1">
    <property type="nucleotide sequence ID" value="NZ_BMFO01000004.1"/>
</dbReference>
<dbReference type="GO" id="GO:0006525">
    <property type="term" value="P:arginine metabolic process"/>
    <property type="evidence" value="ECO:0007669"/>
    <property type="project" value="TreeGrafter"/>
</dbReference>
<accession>A0A917CRX4</accession>
<dbReference type="GO" id="GO:0000052">
    <property type="term" value="P:citrulline metabolic process"/>
    <property type="evidence" value="ECO:0007669"/>
    <property type="project" value="TreeGrafter"/>
</dbReference>
<dbReference type="PANTHER" id="PTHR12737">
    <property type="entry name" value="DIMETHYLARGININE DIMETHYLAMINOHYDROLASE"/>
    <property type="match status" value="1"/>
</dbReference>
<name>A0A917CRX4_9GAMM</name>
<dbReference type="InterPro" id="IPR033199">
    <property type="entry name" value="DDAH-like"/>
</dbReference>
<sequence length="261" mass="27547">MSLHALCRAVSPAIAACELSFIGREPIDVDRAVRQHADYVAALRALGVAVTELPALPEQPDSVFVEDTAVLFDELAVLTRPGADSRRAEVDAIAPAVQAVRAQVARIDAPGTLDGGDVLRIGRRVYVGLSRRSSPEAIAQLAEILAPYAYRVLAVPMRGCLHLKSAVTALSDDTVLLNPAWLDAAVFEDYLQIETAPDEPHAANVLRIGGRILMPSAFPATRAAIEDAGFAVTAVDVSELQKAEGAVTCCSLLFEGAPDGS</sequence>
<comment type="similarity">
    <text evidence="1">Belongs to the DDAH family.</text>
</comment>
<evidence type="ECO:0000256" key="2">
    <source>
        <dbReference type="ARBA" id="ARBA00022801"/>
    </source>
</evidence>
<proteinExistence type="inferred from homology"/>
<organism evidence="4 5">
    <name type="scientific">Arenimonas maotaiensis</name>
    <dbReference type="NCBI Taxonomy" id="1446479"/>
    <lineage>
        <taxon>Bacteria</taxon>
        <taxon>Pseudomonadati</taxon>
        <taxon>Pseudomonadota</taxon>
        <taxon>Gammaproteobacteria</taxon>
        <taxon>Lysobacterales</taxon>
        <taxon>Lysobacteraceae</taxon>
        <taxon>Arenimonas</taxon>
    </lineage>
</organism>
<dbReference type="SUPFAM" id="SSF55909">
    <property type="entry name" value="Pentein"/>
    <property type="match status" value="1"/>
</dbReference>
<dbReference type="Proteomes" id="UP000632858">
    <property type="component" value="Unassembled WGS sequence"/>
</dbReference>
<evidence type="ECO:0000313" key="5">
    <source>
        <dbReference type="Proteomes" id="UP000632858"/>
    </source>
</evidence>
<evidence type="ECO:0000313" key="4">
    <source>
        <dbReference type="EMBL" id="GGF96857.1"/>
    </source>
</evidence>
<keyword evidence="2" id="KW-0378">Hydrolase</keyword>
<feature type="active site" description="Proton donor" evidence="3">
    <location>
        <position position="162"/>
    </location>
</feature>
<dbReference type="AlphaFoldDB" id="A0A917CRX4"/>
<protein>
    <submittedName>
        <fullName evidence="4">Dimethylargininase</fullName>
    </submittedName>
</protein>
<evidence type="ECO:0000256" key="3">
    <source>
        <dbReference type="PIRSR" id="PIRSR633199-1"/>
    </source>
</evidence>
<gene>
    <name evidence="4" type="ORF">GCM10010960_18140</name>
</gene>
<dbReference type="FunFam" id="3.75.10.10:FF:000004">
    <property type="entry name" value="N(G),N(G)-dimethylarginine dimethylaminohydrolase 1"/>
    <property type="match status" value="1"/>
</dbReference>
<feature type="active site" description="Nucleophile" evidence="3">
    <location>
        <position position="249"/>
    </location>
</feature>
<reference evidence="4" key="1">
    <citation type="journal article" date="2014" name="Int. J. Syst. Evol. Microbiol.">
        <title>Complete genome sequence of Corynebacterium casei LMG S-19264T (=DSM 44701T), isolated from a smear-ripened cheese.</title>
        <authorList>
            <consortium name="US DOE Joint Genome Institute (JGI-PGF)"/>
            <person name="Walter F."/>
            <person name="Albersmeier A."/>
            <person name="Kalinowski J."/>
            <person name="Ruckert C."/>
        </authorList>
    </citation>
    <scope>NUCLEOTIDE SEQUENCE</scope>
    <source>
        <strain evidence="4">CGMCC 1.12726</strain>
    </source>
</reference>
<dbReference type="GO" id="GO:0016597">
    <property type="term" value="F:amino acid binding"/>
    <property type="evidence" value="ECO:0007669"/>
    <property type="project" value="TreeGrafter"/>
</dbReference>
<dbReference type="EMBL" id="BMFO01000004">
    <property type="protein sequence ID" value="GGF96857.1"/>
    <property type="molecule type" value="Genomic_DNA"/>
</dbReference>
<dbReference type="Gene3D" id="3.75.10.10">
    <property type="entry name" value="L-arginine/glycine Amidinotransferase, Chain A"/>
    <property type="match status" value="1"/>
</dbReference>